<name>A0A6P4FF29_DRORH</name>
<dbReference type="Pfam" id="PF05267">
    <property type="entry name" value="DUF725"/>
    <property type="match status" value="1"/>
</dbReference>
<evidence type="ECO:0000313" key="4">
    <source>
        <dbReference type="Proteomes" id="UP001652680"/>
    </source>
</evidence>
<evidence type="ECO:0000259" key="2">
    <source>
        <dbReference type="Pfam" id="PF05267"/>
    </source>
</evidence>
<feature type="signal peptide" evidence="1">
    <location>
        <begin position="1"/>
        <end position="18"/>
    </location>
</feature>
<reference evidence="5" key="2">
    <citation type="submission" date="2025-04" db="UniProtKB">
        <authorList>
            <consortium name="RefSeq"/>
        </authorList>
    </citation>
    <scope>IDENTIFICATION</scope>
</reference>
<accession>A0A6P4FF29</accession>
<keyword evidence="4" id="KW-1185">Reference proteome</keyword>
<reference evidence="4" key="1">
    <citation type="journal article" date="2021" name="Elife">
        <title>Highly contiguous assemblies of 101 drosophilid genomes.</title>
        <authorList>
            <person name="Kim B.Y."/>
            <person name="Wang J.R."/>
            <person name="Miller D.E."/>
            <person name="Barmina O."/>
            <person name="Delaney E."/>
            <person name="Thompson A."/>
            <person name="Comeault A.A."/>
            <person name="Peede D."/>
            <person name="D'Agostino E.R."/>
            <person name="Pelaez J."/>
            <person name="Aguilar J.M."/>
            <person name="Haji D."/>
            <person name="Matsunaga T."/>
            <person name="Armstrong E.E."/>
            <person name="Zych M."/>
            <person name="Ogawa Y."/>
            <person name="Stamenkovic-Radak M."/>
            <person name="Jelic M."/>
            <person name="Veselinovic M.S."/>
            <person name="Tanaskovic M."/>
            <person name="Eric P."/>
            <person name="Gao J.J."/>
            <person name="Katoh T.K."/>
            <person name="Toda M.J."/>
            <person name="Watabe H."/>
            <person name="Watada M."/>
            <person name="Davis J.S."/>
            <person name="Moyle L.C."/>
            <person name="Manoli G."/>
            <person name="Bertolini E."/>
            <person name="Kostal V."/>
            <person name="Hawley R.S."/>
            <person name="Takahashi A."/>
            <person name="Jones C.D."/>
            <person name="Price D.K."/>
            <person name="Whiteman N."/>
            <person name="Kopp A."/>
            <person name="Matute D.R."/>
            <person name="Petrov D.A."/>
        </authorList>
    </citation>
    <scope>NUCLEOTIDE SEQUENCE [LARGE SCALE GENOMIC DNA]</scope>
</reference>
<sequence>MKLLCSVLILASVMVIKAKPNVQIGSALDQYLVHARDLDTIAAEDVTTQCFNLYLPKLNEVAATFSSSYQGCISAANAQTANLTAQADKQQKIYQSEVSSLCSAFTACDSNSDNDTTTFFNCYASAAQSDVSVIYDISTNAASSANSLLTGIKAIQDTEYQCTNATENQYVLDTANTYDLLDNCLKNGVPTSTTAVPTTTSTSAATPTTSDPFYFDL</sequence>
<dbReference type="AlphaFoldDB" id="A0A6P4FF29"/>
<dbReference type="GeneID" id="108049328"/>
<dbReference type="Proteomes" id="UP001652680">
    <property type="component" value="Unassembled WGS sequence"/>
</dbReference>
<evidence type="ECO:0000256" key="1">
    <source>
        <dbReference type="SAM" id="SignalP"/>
    </source>
</evidence>
<evidence type="ECO:0000313" key="5">
    <source>
        <dbReference type="RefSeq" id="XP_016985958.1"/>
    </source>
</evidence>
<organism evidence="5">
    <name type="scientific">Drosophila rhopaloa</name>
    <name type="common">Fruit fly</name>
    <dbReference type="NCBI Taxonomy" id="1041015"/>
    <lineage>
        <taxon>Eukaryota</taxon>
        <taxon>Metazoa</taxon>
        <taxon>Ecdysozoa</taxon>
        <taxon>Arthropoda</taxon>
        <taxon>Hexapoda</taxon>
        <taxon>Insecta</taxon>
        <taxon>Pterygota</taxon>
        <taxon>Neoptera</taxon>
        <taxon>Endopterygota</taxon>
        <taxon>Diptera</taxon>
        <taxon>Brachycera</taxon>
        <taxon>Muscomorpha</taxon>
        <taxon>Ephydroidea</taxon>
        <taxon>Drosophilidae</taxon>
        <taxon>Drosophila</taxon>
        <taxon>Sophophora</taxon>
    </lineage>
</organism>
<reference evidence="3" key="3">
    <citation type="submission" date="2025-05" db="UniProtKB">
        <authorList>
            <consortium name="EnsemblMetazoa"/>
        </authorList>
    </citation>
    <scope>IDENTIFICATION</scope>
</reference>
<protein>
    <submittedName>
        <fullName evidence="5">Uncharacterized protein LOC108049328</fullName>
    </submittedName>
</protein>
<dbReference type="RefSeq" id="XP_016985958.1">
    <property type="nucleotide sequence ID" value="XM_017130469.1"/>
</dbReference>
<dbReference type="InterPro" id="IPR007931">
    <property type="entry name" value="TsetseEP"/>
</dbReference>
<dbReference type="EnsemblMetazoa" id="XM_017130469.2">
    <property type="protein sequence ID" value="XP_016985958.1"/>
    <property type="gene ID" value="LOC108049328"/>
</dbReference>
<gene>
    <name evidence="5" type="primary">LOC108049328</name>
    <name evidence="3" type="synonym">108049328</name>
</gene>
<evidence type="ECO:0000313" key="3">
    <source>
        <dbReference type="EnsemblMetazoa" id="XP_016985958.1"/>
    </source>
</evidence>
<feature type="domain" description="Protein TsetseEP" evidence="2">
    <location>
        <begin position="47"/>
        <end position="167"/>
    </location>
</feature>
<feature type="chain" id="PRO_5027952035" evidence="1">
    <location>
        <begin position="19"/>
        <end position="217"/>
    </location>
</feature>
<dbReference type="OrthoDB" id="7980281at2759"/>
<keyword evidence="1" id="KW-0732">Signal</keyword>
<proteinExistence type="predicted"/>